<sequence>MPRFIATLNPTGVDKLRAIGASVTGRTLAFVEDTEKHAHTFYRRYTRNFFGIVLNDSDYSIYEPAQAELNDTIPLGMRHNPYDMRPAKPGRAG</sequence>
<accession>A0A9E7N4N7</accession>
<name>A0A9E7N4N7_9CAUD</name>
<organism evidence="1 2">
    <name type="scientific">Brevundimonas phage vB_BpoS-Gurke</name>
    <dbReference type="NCBI Taxonomy" id="2948599"/>
    <lineage>
        <taxon>Viruses</taxon>
        <taxon>Duplodnaviria</taxon>
        <taxon>Heunggongvirae</taxon>
        <taxon>Uroviricota</taxon>
        <taxon>Caudoviricetes</taxon>
        <taxon>Jeanschmidtviridae</taxon>
        <taxon>Kikimoravirus</taxon>
        <taxon>Kikimoravirus gurke</taxon>
    </lineage>
</organism>
<protein>
    <submittedName>
        <fullName evidence="1">Uncharacterized protein</fullName>
    </submittedName>
</protein>
<evidence type="ECO:0000313" key="2">
    <source>
        <dbReference type="Proteomes" id="UP001055634"/>
    </source>
</evidence>
<evidence type="ECO:0000313" key="1">
    <source>
        <dbReference type="EMBL" id="UTC28442.1"/>
    </source>
</evidence>
<gene>
    <name evidence="1" type="ORF">GURKE_04400</name>
</gene>
<proteinExistence type="predicted"/>
<reference evidence="1" key="1">
    <citation type="submission" date="2022-04" db="EMBL/GenBank/DDBJ databases">
        <authorList>
            <person name="Friedrich I."/>
            <person name="Schneider D."/>
            <person name="Poehlein A."/>
            <person name="Hertel R."/>
            <person name="Daniel R."/>
        </authorList>
    </citation>
    <scope>NUCLEOTIDE SEQUENCE</scope>
</reference>
<dbReference type="Proteomes" id="UP001055634">
    <property type="component" value="Segment"/>
</dbReference>
<dbReference type="EMBL" id="ON529850">
    <property type="protein sequence ID" value="UTC28442.1"/>
    <property type="molecule type" value="Genomic_DNA"/>
</dbReference>
<keyword evidence="2" id="KW-1185">Reference proteome</keyword>